<dbReference type="EMBL" id="JBHUFW010000011">
    <property type="protein sequence ID" value="MFD1864280.1"/>
    <property type="molecule type" value="Genomic_DNA"/>
</dbReference>
<proteinExistence type="predicted"/>
<protein>
    <submittedName>
        <fullName evidence="3">Ion channel</fullName>
    </submittedName>
</protein>
<dbReference type="InterPro" id="IPR013099">
    <property type="entry name" value="K_chnl_dom"/>
</dbReference>
<accession>A0ABW4QKY2</accession>
<organism evidence="3 4">
    <name type="scientific">Planococcus chinensis</name>
    <dbReference type="NCBI Taxonomy" id="272917"/>
    <lineage>
        <taxon>Bacteria</taxon>
        <taxon>Bacillati</taxon>
        <taxon>Bacillota</taxon>
        <taxon>Bacilli</taxon>
        <taxon>Bacillales</taxon>
        <taxon>Caryophanaceae</taxon>
        <taxon>Planococcus</taxon>
    </lineage>
</organism>
<sequence length="326" mass="35624">MNTFFLIIGIVLVIAAIADFIWTTLWVDGGAGPLTDRLSSALWAFMRKWSRDHPKILSLAGPIILSATLLMWIFLLWAGWTLVFSGNESAIVNSTDSTPATWVERLYYAGYLIFTLGNGDYAPTTGVWQIATVIATGTGMMFITLGVTYLLSVLGAVTLKRAFAESVLSIGSSAEEIVTDSWDGNDFHNVNLLLSSFSSQLSTITSQHSAYPILHYYYAEKHQESVPVAVIVLDEALTVFRFGIPEEHRPNGLLIKEMRRTTQSYLETMDISAGTLPPPPDLVKLHAAGLPTVSAGEFSDALGQLAERRKQLTGLAHASAVEAPWK</sequence>
<dbReference type="SUPFAM" id="SSF81324">
    <property type="entry name" value="Voltage-gated potassium channels"/>
    <property type="match status" value="1"/>
</dbReference>
<evidence type="ECO:0000313" key="3">
    <source>
        <dbReference type="EMBL" id="MFD1864280.1"/>
    </source>
</evidence>
<dbReference type="RefSeq" id="WP_204890656.1">
    <property type="nucleotide sequence ID" value="NZ_JBHUFW010000011.1"/>
</dbReference>
<feature type="transmembrane region" description="Helical" evidence="1">
    <location>
        <begin position="6"/>
        <end position="27"/>
    </location>
</feature>
<evidence type="ECO:0000256" key="1">
    <source>
        <dbReference type="SAM" id="Phobius"/>
    </source>
</evidence>
<dbReference type="Pfam" id="PF07885">
    <property type="entry name" value="Ion_trans_2"/>
    <property type="match status" value="1"/>
</dbReference>
<dbReference type="Gene3D" id="1.10.287.70">
    <property type="match status" value="1"/>
</dbReference>
<dbReference type="Proteomes" id="UP001597273">
    <property type="component" value="Unassembled WGS sequence"/>
</dbReference>
<reference evidence="4" key="1">
    <citation type="journal article" date="2019" name="Int. J. Syst. Evol. Microbiol.">
        <title>The Global Catalogue of Microorganisms (GCM) 10K type strain sequencing project: providing services to taxonomists for standard genome sequencing and annotation.</title>
        <authorList>
            <consortium name="The Broad Institute Genomics Platform"/>
            <consortium name="The Broad Institute Genome Sequencing Center for Infectious Disease"/>
            <person name="Wu L."/>
            <person name="Ma J."/>
        </authorList>
    </citation>
    <scope>NUCLEOTIDE SEQUENCE [LARGE SCALE GENOMIC DNA]</scope>
    <source>
        <strain evidence="4">CGMCC 1.15475</strain>
    </source>
</reference>
<keyword evidence="1" id="KW-1133">Transmembrane helix</keyword>
<name>A0ABW4QKY2_9BACL</name>
<feature type="transmembrane region" description="Helical" evidence="1">
    <location>
        <begin position="127"/>
        <end position="151"/>
    </location>
</feature>
<evidence type="ECO:0000313" key="4">
    <source>
        <dbReference type="Proteomes" id="UP001597273"/>
    </source>
</evidence>
<comment type="caution">
    <text evidence="3">The sequence shown here is derived from an EMBL/GenBank/DDBJ whole genome shotgun (WGS) entry which is preliminary data.</text>
</comment>
<keyword evidence="4" id="KW-1185">Reference proteome</keyword>
<feature type="domain" description="Potassium channel" evidence="2">
    <location>
        <begin position="71"/>
        <end position="154"/>
    </location>
</feature>
<feature type="transmembrane region" description="Helical" evidence="1">
    <location>
        <begin position="56"/>
        <end position="80"/>
    </location>
</feature>
<evidence type="ECO:0000259" key="2">
    <source>
        <dbReference type="Pfam" id="PF07885"/>
    </source>
</evidence>
<gene>
    <name evidence="3" type="ORF">ACFSDB_15325</name>
</gene>
<keyword evidence="1" id="KW-0812">Transmembrane</keyword>
<keyword evidence="1" id="KW-0472">Membrane</keyword>